<dbReference type="OrthoDB" id="5344211at2"/>
<dbReference type="GO" id="GO:0008745">
    <property type="term" value="F:N-acetylmuramoyl-L-alanine amidase activity"/>
    <property type="evidence" value="ECO:0007669"/>
    <property type="project" value="UniProtKB-EC"/>
</dbReference>
<proteinExistence type="predicted"/>
<feature type="domain" description="MurNAc-LAA" evidence="1">
    <location>
        <begin position="67"/>
        <end position="171"/>
    </location>
</feature>
<evidence type="ECO:0000313" key="2">
    <source>
        <dbReference type="EMBL" id="VTQ87075.1"/>
    </source>
</evidence>
<dbReference type="SUPFAM" id="SSF53187">
    <property type="entry name" value="Zn-dependent exopeptidases"/>
    <property type="match status" value="1"/>
</dbReference>
<accession>A0A4U9R6N1</accession>
<dbReference type="GO" id="GO:0009253">
    <property type="term" value="P:peptidoglycan catabolic process"/>
    <property type="evidence" value="ECO:0007669"/>
    <property type="project" value="InterPro"/>
</dbReference>
<dbReference type="PANTHER" id="PTHR30404">
    <property type="entry name" value="N-ACETYLMURAMOYL-L-ALANINE AMIDASE"/>
    <property type="match status" value="1"/>
</dbReference>
<dbReference type="InterPro" id="IPR050695">
    <property type="entry name" value="N-acetylmuramoyl_amidase_3"/>
</dbReference>
<dbReference type="GO" id="GO:0030288">
    <property type="term" value="C:outer membrane-bounded periplasmic space"/>
    <property type="evidence" value="ECO:0007669"/>
    <property type="project" value="TreeGrafter"/>
</dbReference>
<dbReference type="CDD" id="cd02696">
    <property type="entry name" value="MurNAc-LAA"/>
    <property type="match status" value="1"/>
</dbReference>
<keyword evidence="3" id="KW-1185">Reference proteome</keyword>
<name>A0A4U9R6N1_HATHI</name>
<dbReference type="PANTHER" id="PTHR30404:SF8">
    <property type="entry name" value="AUTOLYSIN PH-RELATED"/>
    <property type="match status" value="1"/>
</dbReference>
<dbReference type="SMART" id="SM00646">
    <property type="entry name" value="Ami_3"/>
    <property type="match status" value="1"/>
</dbReference>
<dbReference type="Proteomes" id="UP000308489">
    <property type="component" value="Chromosome 1"/>
</dbReference>
<sequence length="250" mass="27576">MSIYGIDAGHCLSGADTGAQGNGLREELMTREIANEVSRRLQSLGHKVINCTRNSAGSVRESLNYRVNTANNSNVDMFVSIHINAGGGKGSEIYTYGGKQLVEANNILKNLEGLGFYNRGIKNGSNLAVIRGTRMKSMLIEVCFIDTLSDVNLYRSLGVSKIADAIVKGLVGESVSNTTQNRSINNTNLDGKVGYCTGNDVRIRDARNRDHILGHLYRGDKVKLFRKEGDWMHIYYPPHGGYVHAKYIKY</sequence>
<gene>
    <name evidence="2" type="primary">cwlC_2</name>
    <name evidence="2" type="ORF">NCTC503_01025</name>
</gene>
<organism evidence="2 3">
    <name type="scientific">Hathewaya histolytica</name>
    <name type="common">Clostridium histolyticum</name>
    <dbReference type="NCBI Taxonomy" id="1498"/>
    <lineage>
        <taxon>Bacteria</taxon>
        <taxon>Bacillati</taxon>
        <taxon>Bacillota</taxon>
        <taxon>Clostridia</taxon>
        <taxon>Eubacteriales</taxon>
        <taxon>Clostridiaceae</taxon>
        <taxon>Hathewaya</taxon>
    </lineage>
</organism>
<dbReference type="EC" id="3.5.1.28" evidence="2"/>
<evidence type="ECO:0000259" key="1">
    <source>
        <dbReference type="SMART" id="SM00646"/>
    </source>
</evidence>
<dbReference type="Pfam" id="PF01520">
    <property type="entry name" value="Amidase_3"/>
    <property type="match status" value="1"/>
</dbReference>
<dbReference type="AlphaFoldDB" id="A0A4U9R6N1"/>
<dbReference type="EMBL" id="LR590481">
    <property type="protein sequence ID" value="VTQ87075.1"/>
    <property type="molecule type" value="Genomic_DNA"/>
</dbReference>
<dbReference type="Gene3D" id="2.30.30.40">
    <property type="entry name" value="SH3 Domains"/>
    <property type="match status" value="1"/>
</dbReference>
<dbReference type="KEGG" id="hhw:NCTC503_01025"/>
<dbReference type="RefSeq" id="WP_138209725.1">
    <property type="nucleotide sequence ID" value="NZ_CBCRUQ010000004.1"/>
</dbReference>
<dbReference type="Gene3D" id="3.40.630.40">
    <property type="entry name" value="Zn-dependent exopeptidases"/>
    <property type="match status" value="1"/>
</dbReference>
<keyword evidence="2" id="KW-0378">Hydrolase</keyword>
<dbReference type="InterPro" id="IPR002508">
    <property type="entry name" value="MurNAc-LAA_cat"/>
</dbReference>
<protein>
    <submittedName>
        <fullName evidence="2">N-acetylmuramoyl-L-alanine amidase</fullName>
        <ecNumber evidence="2">3.5.1.28</ecNumber>
    </submittedName>
</protein>
<evidence type="ECO:0000313" key="3">
    <source>
        <dbReference type="Proteomes" id="UP000308489"/>
    </source>
</evidence>
<reference evidence="2 3" key="1">
    <citation type="submission" date="2019-05" db="EMBL/GenBank/DDBJ databases">
        <authorList>
            <consortium name="Pathogen Informatics"/>
        </authorList>
    </citation>
    <scope>NUCLEOTIDE SEQUENCE [LARGE SCALE GENOMIC DNA]</scope>
    <source>
        <strain evidence="2 3">NCTC503</strain>
    </source>
</reference>